<reference evidence="6 7" key="1">
    <citation type="submission" date="2024-09" db="EMBL/GenBank/DDBJ databases">
        <authorList>
            <person name="Sun Q."/>
            <person name="Mori K."/>
        </authorList>
    </citation>
    <scope>NUCLEOTIDE SEQUENCE [LARGE SCALE GENOMIC DNA]</scope>
    <source>
        <strain evidence="6 7">JCM 1334</strain>
    </source>
</reference>
<comment type="caution">
    <text evidence="6">The sequence shown here is derived from an EMBL/GenBank/DDBJ whole genome shotgun (WGS) entry which is preliminary data.</text>
</comment>
<evidence type="ECO:0000259" key="5">
    <source>
        <dbReference type="Pfam" id="PF00582"/>
    </source>
</evidence>
<evidence type="ECO:0000313" key="6">
    <source>
        <dbReference type="EMBL" id="MFB9818139.1"/>
    </source>
</evidence>
<dbReference type="InterPro" id="IPR006015">
    <property type="entry name" value="Universal_stress_UspA"/>
</dbReference>
<evidence type="ECO:0000313" key="7">
    <source>
        <dbReference type="Proteomes" id="UP001589702"/>
    </source>
</evidence>
<keyword evidence="7" id="KW-1185">Reference proteome</keyword>
<sequence length="292" mass="30082">MKKQILVGTDGSAVAGIAADWAAERARDLGLQLNFVHAVPELWAFPEKALHESAIAQAKDLLKSEASRAAVRVPSLDVVTTLCSGEPAESMRTLSVDTEMVVVGTDRRPDSHGEGFGSVSFQIAVISQCAVVVVPAASTQESTGVVVGVDGSSDSDLAVECAANEAQRMRQGLTLVHAGGEAGPPSPPGSSVHGDPPEPELDGRTLLSASVAGLSGRYPGLVVHEILDHQHPPDEALLDASAHARLLVIGCKGRGGARVLVGSVAQHVLLNVQCPTLITRPPVNPAPAPDAS</sequence>
<dbReference type="Proteomes" id="UP001589702">
    <property type="component" value="Unassembled WGS sequence"/>
</dbReference>
<comment type="similarity">
    <text evidence="1">Belongs to the universal stress protein A family.</text>
</comment>
<keyword evidence="2" id="KW-0547">Nucleotide-binding</keyword>
<evidence type="ECO:0000256" key="1">
    <source>
        <dbReference type="ARBA" id="ARBA00008791"/>
    </source>
</evidence>
<keyword evidence="3" id="KW-0067">ATP-binding</keyword>
<feature type="domain" description="UspA" evidence="5">
    <location>
        <begin position="145"/>
        <end position="280"/>
    </location>
</feature>
<evidence type="ECO:0000256" key="4">
    <source>
        <dbReference type="SAM" id="MobiDB-lite"/>
    </source>
</evidence>
<feature type="domain" description="UspA" evidence="5">
    <location>
        <begin position="2"/>
        <end position="135"/>
    </location>
</feature>
<evidence type="ECO:0000256" key="3">
    <source>
        <dbReference type="ARBA" id="ARBA00022840"/>
    </source>
</evidence>
<accession>A0ABV5XTX6</accession>
<evidence type="ECO:0000256" key="2">
    <source>
        <dbReference type="ARBA" id="ARBA00022741"/>
    </source>
</evidence>
<gene>
    <name evidence="6" type="ORF">ACFFP1_01335</name>
</gene>
<dbReference type="PANTHER" id="PTHR46268">
    <property type="entry name" value="STRESS RESPONSE PROTEIN NHAX"/>
    <property type="match status" value="1"/>
</dbReference>
<proteinExistence type="inferred from homology"/>
<dbReference type="SUPFAM" id="SSF52402">
    <property type="entry name" value="Adenine nucleotide alpha hydrolases-like"/>
    <property type="match status" value="2"/>
</dbReference>
<dbReference type="Gene3D" id="3.40.50.620">
    <property type="entry name" value="HUPs"/>
    <property type="match status" value="2"/>
</dbReference>
<dbReference type="EMBL" id="JBHMBC010000002">
    <property type="protein sequence ID" value="MFB9818139.1"/>
    <property type="molecule type" value="Genomic_DNA"/>
</dbReference>
<dbReference type="Pfam" id="PF00582">
    <property type="entry name" value="Usp"/>
    <property type="match status" value="2"/>
</dbReference>
<organism evidence="6 7">
    <name type="scientific">Arthrobacter ramosus</name>
    <dbReference type="NCBI Taxonomy" id="1672"/>
    <lineage>
        <taxon>Bacteria</taxon>
        <taxon>Bacillati</taxon>
        <taxon>Actinomycetota</taxon>
        <taxon>Actinomycetes</taxon>
        <taxon>Micrococcales</taxon>
        <taxon>Micrococcaceae</taxon>
        <taxon>Arthrobacter</taxon>
    </lineage>
</organism>
<protein>
    <submittedName>
        <fullName evidence="6">Universal stress protein</fullName>
    </submittedName>
</protein>
<dbReference type="RefSeq" id="WP_234754111.1">
    <property type="nucleotide sequence ID" value="NZ_BAAAWN010000001.1"/>
</dbReference>
<dbReference type="PRINTS" id="PR01438">
    <property type="entry name" value="UNVRSLSTRESS"/>
</dbReference>
<feature type="region of interest" description="Disordered" evidence="4">
    <location>
        <begin position="177"/>
        <end position="203"/>
    </location>
</feature>
<dbReference type="InterPro" id="IPR014729">
    <property type="entry name" value="Rossmann-like_a/b/a_fold"/>
</dbReference>
<name>A0ABV5XTX6_ARTRM</name>
<dbReference type="PANTHER" id="PTHR46268:SF27">
    <property type="entry name" value="UNIVERSAL STRESS PROTEIN RV2623"/>
    <property type="match status" value="1"/>
</dbReference>
<dbReference type="CDD" id="cd00293">
    <property type="entry name" value="USP-like"/>
    <property type="match status" value="1"/>
</dbReference>
<dbReference type="InterPro" id="IPR006016">
    <property type="entry name" value="UspA"/>
</dbReference>